<dbReference type="Gene3D" id="1.20.1050.60">
    <property type="entry name" value="alpha-1,2-mannosidase"/>
    <property type="match status" value="1"/>
</dbReference>
<dbReference type="Pfam" id="PF07971">
    <property type="entry name" value="Glyco_hydro_92"/>
    <property type="match status" value="1"/>
</dbReference>
<keyword evidence="3" id="KW-0106">Calcium</keyword>
<comment type="caution">
    <text evidence="6">The sequence shown here is derived from an EMBL/GenBank/DDBJ whole genome shotgun (WGS) entry which is preliminary data.</text>
</comment>
<dbReference type="InterPro" id="IPR014718">
    <property type="entry name" value="GH-type_carb-bd"/>
</dbReference>
<evidence type="ECO:0000256" key="2">
    <source>
        <dbReference type="ARBA" id="ARBA00011245"/>
    </source>
</evidence>
<dbReference type="GO" id="GO:0016798">
    <property type="term" value="F:hydrolase activity, acting on glycosyl bonds"/>
    <property type="evidence" value="ECO:0007669"/>
    <property type="project" value="UniProtKB-KW"/>
</dbReference>
<evidence type="ECO:0000259" key="4">
    <source>
        <dbReference type="Pfam" id="PF07971"/>
    </source>
</evidence>
<evidence type="ECO:0000256" key="1">
    <source>
        <dbReference type="ARBA" id="ARBA00001913"/>
    </source>
</evidence>
<keyword evidence="7" id="KW-1185">Reference proteome</keyword>
<sequence length="767" mass="86766">MNTNFRLSVIIAFLYGFTVFGQPNKEPVDYVDVFMGTSNSRWMLGPHATMPFGMVQLGPDNQGANQGYNWMAGYEYAINSVDGFSHIHAWTMAGLRIMPTTADLAFTDQPTDAPYKGAGAGPHSRILKDSEKASPGYYSVYLYDHDVQAEMAVTTRCGLQRYTFPEKKESRILIDLLFPAEYNFNISEAKITKVSDTEIEGYAMSHTGGFNDYKLCFVLQFDKPFQSMNTWIGSKLKPNNNEVSGKGDVGAFVTYSTKEGEQVYVRSGISLVSIEQARLNLKTEMEPFGWDIEAVKNNARDVWNKRLSTIKVEGGTEEDKRKFYTNLYRVYAAKQTWNDVNGKYVDPCENVQQLPAGADIYGGDAFWNSFWNLNGLLSMVSPDIMKNWVITQLELFDKTGWTGKGPTGLEYSGIMEGSHEMALMLSAYQKGIYTENPEKLYAAMKKNVTVQGGHNDCGGWVGNVALDTYIKYGYMPRDLGVTNKTLDYAFDDWCVAQMAKALGNKKDYKFFLKRSESYKNNFHPELKYIVPKDSQGKWKEDYNPFDNDNLIEGNGWQYTLYVPHDIPSVVNMVGKDLFNDRLEKGFEASKAHKYAAHALDRTGGQKSEYYINQGNQVNMQASWLFNYSGKPWLTQKYTRDIMETYYGSTPYHGWEGDEDEGQMGAWFVMSSMGFFEMNGGGDAEPIVDISSPLFEKITIHLDNAFYKGKTFVIEAKNNSKENIYIQSASLNGKKLNGFQIKFDDIVNGGKLELLMGSKPNQQWGIER</sequence>
<evidence type="ECO:0000256" key="3">
    <source>
        <dbReference type="ARBA" id="ARBA00022837"/>
    </source>
</evidence>
<dbReference type="InterPro" id="IPR008928">
    <property type="entry name" value="6-hairpin_glycosidase_sf"/>
</dbReference>
<dbReference type="InterPro" id="IPR050883">
    <property type="entry name" value="PNGase"/>
</dbReference>
<dbReference type="GO" id="GO:0006516">
    <property type="term" value="P:glycoprotein catabolic process"/>
    <property type="evidence" value="ECO:0007669"/>
    <property type="project" value="TreeGrafter"/>
</dbReference>
<dbReference type="Gene3D" id="1.20.1610.10">
    <property type="entry name" value="alpha-1,2-mannosidases domains"/>
    <property type="match status" value="1"/>
</dbReference>
<dbReference type="PANTHER" id="PTHR12143">
    <property type="entry name" value="PEPTIDE N-GLYCANASE PNGASE -RELATED"/>
    <property type="match status" value="1"/>
</dbReference>
<dbReference type="Pfam" id="PF17678">
    <property type="entry name" value="Glyco_hydro_92N"/>
    <property type="match status" value="1"/>
</dbReference>
<protein>
    <submittedName>
        <fullName evidence="6">GH92 family glycosyl hydrolase</fullName>
        <ecNumber evidence="6">3.2.1.-</ecNumber>
    </submittedName>
</protein>
<organism evidence="6 7">
    <name type="scientific">Snuella sedimenti</name>
    <dbReference type="NCBI Taxonomy" id="2798802"/>
    <lineage>
        <taxon>Bacteria</taxon>
        <taxon>Pseudomonadati</taxon>
        <taxon>Bacteroidota</taxon>
        <taxon>Flavobacteriia</taxon>
        <taxon>Flavobacteriales</taxon>
        <taxon>Flavobacteriaceae</taxon>
        <taxon>Snuella</taxon>
    </lineage>
</organism>
<evidence type="ECO:0000313" key="6">
    <source>
        <dbReference type="EMBL" id="MBJ6367482.1"/>
    </source>
</evidence>
<dbReference type="FunFam" id="3.30.2080.10:FF:000001">
    <property type="entry name" value="Alpha-1,2-mannosidase subfamily"/>
    <property type="match status" value="1"/>
</dbReference>
<evidence type="ECO:0000259" key="5">
    <source>
        <dbReference type="Pfam" id="PF17678"/>
    </source>
</evidence>
<dbReference type="Proteomes" id="UP000610931">
    <property type="component" value="Unassembled WGS sequence"/>
</dbReference>
<dbReference type="GO" id="GO:0005975">
    <property type="term" value="P:carbohydrate metabolic process"/>
    <property type="evidence" value="ECO:0007669"/>
    <property type="project" value="InterPro"/>
</dbReference>
<dbReference type="GO" id="GO:0000224">
    <property type="term" value="F:peptide-N4-(N-acetyl-beta-glucosaminyl)asparagine amidase activity"/>
    <property type="evidence" value="ECO:0007669"/>
    <property type="project" value="TreeGrafter"/>
</dbReference>
<dbReference type="EC" id="3.2.1.-" evidence="6"/>
<dbReference type="GO" id="GO:0030246">
    <property type="term" value="F:carbohydrate binding"/>
    <property type="evidence" value="ECO:0007669"/>
    <property type="project" value="InterPro"/>
</dbReference>
<comment type="cofactor">
    <cofactor evidence="1">
        <name>Ca(2+)</name>
        <dbReference type="ChEBI" id="CHEBI:29108"/>
    </cofactor>
</comment>
<dbReference type="SUPFAM" id="SSF48208">
    <property type="entry name" value="Six-hairpin glycosidases"/>
    <property type="match status" value="1"/>
</dbReference>
<proteinExistence type="predicted"/>
<comment type="subunit">
    <text evidence="2">Monomer.</text>
</comment>
<dbReference type="Gene3D" id="3.30.2080.10">
    <property type="entry name" value="GH92 mannosidase domain"/>
    <property type="match status" value="1"/>
</dbReference>
<evidence type="ECO:0000313" key="7">
    <source>
        <dbReference type="Proteomes" id="UP000610931"/>
    </source>
</evidence>
<gene>
    <name evidence="6" type="ORF">JF259_05205</name>
</gene>
<dbReference type="InterPro" id="IPR012939">
    <property type="entry name" value="Glyco_hydro_92"/>
</dbReference>
<dbReference type="EMBL" id="JAELVQ010000004">
    <property type="protein sequence ID" value="MBJ6367482.1"/>
    <property type="molecule type" value="Genomic_DNA"/>
</dbReference>
<keyword evidence="6" id="KW-0326">Glycosidase</keyword>
<accession>A0A8J7IMS9</accession>
<dbReference type="InterPro" id="IPR005887">
    <property type="entry name" value="GH92_a_mannosidase_put"/>
</dbReference>
<reference evidence="6" key="1">
    <citation type="submission" date="2020-12" db="EMBL/GenBank/DDBJ databases">
        <title>Snuella sp. nov., isolated from sediment in Incheon.</title>
        <authorList>
            <person name="Kim W."/>
        </authorList>
    </citation>
    <scope>NUCLEOTIDE SEQUENCE</scope>
    <source>
        <strain evidence="6">CAU 1569</strain>
    </source>
</reference>
<name>A0A8J7IMS9_9FLAO</name>
<dbReference type="GO" id="GO:0005829">
    <property type="term" value="C:cytosol"/>
    <property type="evidence" value="ECO:0007669"/>
    <property type="project" value="TreeGrafter"/>
</dbReference>
<dbReference type="InterPro" id="IPR041371">
    <property type="entry name" value="GH92_N"/>
</dbReference>
<dbReference type="PANTHER" id="PTHR12143:SF39">
    <property type="entry name" value="SECRETED PROTEIN"/>
    <property type="match status" value="1"/>
</dbReference>
<dbReference type="Gene3D" id="2.70.98.10">
    <property type="match status" value="1"/>
</dbReference>
<feature type="domain" description="Glycosyl hydrolase family 92 N-terminal" evidence="5">
    <location>
        <begin position="30"/>
        <end position="270"/>
    </location>
</feature>
<dbReference type="AlphaFoldDB" id="A0A8J7IMS9"/>
<dbReference type="NCBIfam" id="TIGR01180">
    <property type="entry name" value="aman2_put"/>
    <property type="match status" value="1"/>
</dbReference>
<keyword evidence="6" id="KW-0378">Hydrolase</keyword>
<dbReference type="RefSeq" id="WP_199114136.1">
    <property type="nucleotide sequence ID" value="NZ_JAELVQ010000004.1"/>
</dbReference>
<feature type="domain" description="Glycosyl hydrolase family 92" evidence="4">
    <location>
        <begin position="276"/>
        <end position="756"/>
    </location>
</feature>